<accession>W7X7Z7</accession>
<keyword evidence="3" id="KW-1185">Reference proteome</keyword>
<reference evidence="3" key="1">
    <citation type="journal article" date="2006" name="PLoS Biol.">
        <title>Macronuclear genome sequence of the ciliate Tetrahymena thermophila, a model eukaryote.</title>
        <authorList>
            <person name="Eisen J.A."/>
            <person name="Coyne R.S."/>
            <person name="Wu M."/>
            <person name="Wu D."/>
            <person name="Thiagarajan M."/>
            <person name="Wortman J.R."/>
            <person name="Badger J.H."/>
            <person name="Ren Q."/>
            <person name="Amedeo P."/>
            <person name="Jones K.M."/>
            <person name="Tallon L.J."/>
            <person name="Delcher A.L."/>
            <person name="Salzberg S.L."/>
            <person name="Silva J.C."/>
            <person name="Haas B.J."/>
            <person name="Majoros W.H."/>
            <person name="Farzad M."/>
            <person name="Carlton J.M."/>
            <person name="Smith R.K. Jr."/>
            <person name="Garg J."/>
            <person name="Pearlman R.E."/>
            <person name="Karrer K.M."/>
            <person name="Sun L."/>
            <person name="Manning G."/>
            <person name="Elde N.C."/>
            <person name="Turkewitz A.P."/>
            <person name="Asai D.J."/>
            <person name="Wilkes D.E."/>
            <person name="Wang Y."/>
            <person name="Cai H."/>
            <person name="Collins K."/>
            <person name="Stewart B.A."/>
            <person name="Lee S.R."/>
            <person name="Wilamowska K."/>
            <person name="Weinberg Z."/>
            <person name="Ruzzo W.L."/>
            <person name="Wloga D."/>
            <person name="Gaertig J."/>
            <person name="Frankel J."/>
            <person name="Tsao C.-C."/>
            <person name="Gorovsky M.A."/>
            <person name="Keeling P.J."/>
            <person name="Waller R.F."/>
            <person name="Patron N.J."/>
            <person name="Cherry J.M."/>
            <person name="Stover N.A."/>
            <person name="Krieger C.J."/>
            <person name="del Toro C."/>
            <person name="Ryder H.F."/>
            <person name="Williamson S.C."/>
            <person name="Barbeau R.A."/>
            <person name="Hamilton E.P."/>
            <person name="Orias E."/>
        </authorList>
    </citation>
    <scope>NUCLEOTIDE SEQUENCE [LARGE SCALE GENOMIC DNA]</scope>
    <source>
        <strain evidence="3">SB210</strain>
    </source>
</reference>
<keyword evidence="1" id="KW-1133">Transmembrane helix</keyword>
<feature type="transmembrane region" description="Helical" evidence="1">
    <location>
        <begin position="76"/>
        <end position="96"/>
    </location>
</feature>
<name>W7X7Z7_TETTS</name>
<dbReference type="InParanoid" id="W7X7Z7"/>
<keyword evidence="1 2" id="KW-0812">Transmembrane</keyword>
<dbReference type="EMBL" id="GG662638">
    <property type="protein sequence ID" value="EWS73462.1"/>
    <property type="molecule type" value="Genomic_DNA"/>
</dbReference>
<dbReference type="KEGG" id="tet:TTHERM_001006403"/>
<evidence type="ECO:0000313" key="2">
    <source>
        <dbReference type="EMBL" id="EWS73462.1"/>
    </source>
</evidence>
<organism evidence="2 3">
    <name type="scientific">Tetrahymena thermophila (strain SB210)</name>
    <dbReference type="NCBI Taxonomy" id="312017"/>
    <lineage>
        <taxon>Eukaryota</taxon>
        <taxon>Sar</taxon>
        <taxon>Alveolata</taxon>
        <taxon>Ciliophora</taxon>
        <taxon>Intramacronucleata</taxon>
        <taxon>Oligohymenophorea</taxon>
        <taxon>Hymenostomatida</taxon>
        <taxon>Tetrahymenina</taxon>
        <taxon>Tetrahymenidae</taxon>
        <taxon>Tetrahymena</taxon>
    </lineage>
</organism>
<evidence type="ECO:0000313" key="3">
    <source>
        <dbReference type="Proteomes" id="UP000009168"/>
    </source>
</evidence>
<sequence>MKSIIFVGGLLIFRKIYLLINQLNFDAVQIQFKKKVLIYFKINSSNINRFLLFNHFFQIHYLLFFFSLVVFSCPSYFHSFLLLFFCLCCFIISFFLSFYNFSFNYFIHDVSMIFSFISYFI</sequence>
<proteinExistence type="predicted"/>
<keyword evidence="1" id="KW-0472">Membrane</keyword>
<dbReference type="Proteomes" id="UP000009168">
    <property type="component" value="Unassembled WGS sequence"/>
</dbReference>
<dbReference type="AlphaFoldDB" id="W7X7Z7"/>
<evidence type="ECO:0000256" key="1">
    <source>
        <dbReference type="SAM" id="Phobius"/>
    </source>
</evidence>
<dbReference type="RefSeq" id="XP_012653998.1">
    <property type="nucleotide sequence ID" value="XM_012798544.1"/>
</dbReference>
<gene>
    <name evidence="2" type="ORF">TTHERM_001006403</name>
</gene>
<protein>
    <submittedName>
        <fullName evidence="2">Transmembrane protein, putative</fullName>
    </submittedName>
</protein>
<feature type="transmembrane region" description="Helical" evidence="1">
    <location>
        <begin position="50"/>
        <end position="70"/>
    </location>
</feature>
<dbReference type="GeneID" id="24441375"/>